<feature type="transmembrane region" description="Helical" evidence="8">
    <location>
        <begin position="146"/>
        <end position="166"/>
    </location>
</feature>
<evidence type="ECO:0000256" key="7">
    <source>
        <dbReference type="ARBA" id="ARBA00023136"/>
    </source>
</evidence>
<feature type="transmembrane region" description="Helical" evidence="8">
    <location>
        <begin position="116"/>
        <end position="134"/>
    </location>
</feature>
<comment type="subcellular location">
    <subcellularLocation>
        <location evidence="1">Membrane</location>
        <topology evidence="1">Multi-pass membrane protein</topology>
    </subcellularLocation>
</comment>
<dbReference type="InterPro" id="IPR004761">
    <property type="entry name" value="Spore_GerAB"/>
</dbReference>
<dbReference type="Pfam" id="PF03845">
    <property type="entry name" value="Spore_permease"/>
    <property type="match status" value="1"/>
</dbReference>
<evidence type="ECO:0000256" key="4">
    <source>
        <dbReference type="ARBA" id="ARBA00022544"/>
    </source>
</evidence>
<evidence type="ECO:0000313" key="9">
    <source>
        <dbReference type="EMBL" id="ANY69302.1"/>
    </source>
</evidence>
<reference evidence="9" key="1">
    <citation type="submission" date="2016-08" db="EMBL/GenBank/DDBJ databases">
        <title>Complete Genome Seqeunce of Paenibacillus sp. BIHB 4019 from tea rhizoplane.</title>
        <authorList>
            <person name="Thakur R."/>
            <person name="Swarnkar M.K."/>
            <person name="Gulati A."/>
        </authorList>
    </citation>
    <scope>NUCLEOTIDE SEQUENCE [LARGE SCALE GENOMIC DNA]</scope>
    <source>
        <strain evidence="9">BIHB4019</strain>
    </source>
</reference>
<dbReference type="NCBIfam" id="TIGR00912">
    <property type="entry name" value="2A0309"/>
    <property type="match status" value="1"/>
</dbReference>
<comment type="similarity">
    <text evidence="2">Belongs to the amino acid-polyamine-organocation (APC) superfamily. Spore germination protein (SGP) (TC 2.A.3.9) family.</text>
</comment>
<keyword evidence="7 8" id="KW-0472">Membrane</keyword>
<organism evidence="9">
    <name type="scientific">Paenibacillus sp. BIHB 4019</name>
    <dbReference type="NCBI Taxonomy" id="1870819"/>
    <lineage>
        <taxon>Bacteria</taxon>
        <taxon>Bacillati</taxon>
        <taxon>Bacillota</taxon>
        <taxon>Bacilli</taxon>
        <taxon>Bacillales</taxon>
        <taxon>Paenibacillaceae</taxon>
        <taxon>Paenibacillus</taxon>
    </lineage>
</organism>
<dbReference type="RefSeq" id="WP_099520332.1">
    <property type="nucleotide sequence ID" value="NZ_CP016808.1"/>
</dbReference>
<evidence type="ECO:0000256" key="6">
    <source>
        <dbReference type="ARBA" id="ARBA00022989"/>
    </source>
</evidence>
<feature type="transmembrane region" description="Helical" evidence="8">
    <location>
        <begin position="40"/>
        <end position="61"/>
    </location>
</feature>
<feature type="transmembrane region" description="Helical" evidence="8">
    <location>
        <begin position="82"/>
        <end position="104"/>
    </location>
</feature>
<gene>
    <name evidence="9" type="ORF">BBD42_24565</name>
</gene>
<dbReference type="EMBL" id="CP016808">
    <property type="protein sequence ID" value="ANY69302.1"/>
    <property type="molecule type" value="Genomic_DNA"/>
</dbReference>
<feature type="transmembrane region" description="Helical" evidence="8">
    <location>
        <begin position="217"/>
        <end position="236"/>
    </location>
</feature>
<dbReference type="PANTHER" id="PTHR34975:SF2">
    <property type="entry name" value="SPORE GERMINATION PROTEIN A2"/>
    <property type="match status" value="1"/>
</dbReference>
<evidence type="ECO:0000256" key="8">
    <source>
        <dbReference type="SAM" id="Phobius"/>
    </source>
</evidence>
<keyword evidence="4" id="KW-0309">Germination</keyword>
<name>A0A1B2DNN0_9BACL</name>
<keyword evidence="5 8" id="KW-0812">Transmembrane</keyword>
<sequence length="366" mass="41318">MKKNNLISASQFFFIIFVSITSLTFFSVPSQLIAKVKQDLWLSMALGAVIDIYVAILLYRLGRMYAGQSLIQYTRSILGKTGKVVGLFFLLFFLGVIVTAMWIYCDFLSRTLMPETPRLVFSISMTLCAGLAAVKGIEAIARLSQIIGVIILLTSIILFASCTPYLRLGYLLPQFENGLFPALHGAIYPGSWFGICIMMGMLMPHIQNQKNIFRMKVYAVVLGTSVMTLYLLYSIAVMGPVMAGHFENPVYILSRVTQFIIFERIEVLLLLIFISGSFITISTLYYAVAEGTSQWLGMKSHKLWVYVFGAIFVFSPMFPYSNESYIVDRYLSYWFPFVSLIIEGGSMTFIFIWAIVKNKLQSRPSS</sequence>
<dbReference type="GO" id="GO:0016020">
    <property type="term" value="C:membrane"/>
    <property type="evidence" value="ECO:0007669"/>
    <property type="project" value="UniProtKB-SubCell"/>
</dbReference>
<feature type="transmembrane region" description="Helical" evidence="8">
    <location>
        <begin position="267"/>
        <end position="288"/>
    </location>
</feature>
<feature type="transmembrane region" description="Helical" evidence="8">
    <location>
        <begin position="303"/>
        <end position="321"/>
    </location>
</feature>
<feature type="transmembrane region" description="Helical" evidence="8">
    <location>
        <begin position="333"/>
        <end position="356"/>
    </location>
</feature>
<keyword evidence="6 8" id="KW-1133">Transmembrane helix</keyword>
<evidence type="ECO:0000256" key="2">
    <source>
        <dbReference type="ARBA" id="ARBA00007998"/>
    </source>
</evidence>
<proteinExistence type="inferred from homology"/>
<dbReference type="PANTHER" id="PTHR34975">
    <property type="entry name" value="SPORE GERMINATION PROTEIN A2"/>
    <property type="match status" value="1"/>
</dbReference>
<protein>
    <submittedName>
        <fullName evidence="9">Uncharacterized protein</fullName>
    </submittedName>
</protein>
<dbReference type="GO" id="GO:0009847">
    <property type="term" value="P:spore germination"/>
    <property type="evidence" value="ECO:0007669"/>
    <property type="project" value="InterPro"/>
</dbReference>
<accession>A0A1B2DNN0</accession>
<dbReference type="AlphaFoldDB" id="A0A1B2DNN0"/>
<evidence type="ECO:0000256" key="1">
    <source>
        <dbReference type="ARBA" id="ARBA00004141"/>
    </source>
</evidence>
<dbReference type="Gene3D" id="1.20.1740.10">
    <property type="entry name" value="Amino acid/polyamine transporter I"/>
    <property type="match status" value="1"/>
</dbReference>
<evidence type="ECO:0000256" key="5">
    <source>
        <dbReference type="ARBA" id="ARBA00022692"/>
    </source>
</evidence>
<feature type="transmembrane region" description="Helical" evidence="8">
    <location>
        <begin position="186"/>
        <end position="205"/>
    </location>
</feature>
<evidence type="ECO:0000256" key="3">
    <source>
        <dbReference type="ARBA" id="ARBA00022448"/>
    </source>
</evidence>
<keyword evidence="3" id="KW-0813">Transport</keyword>
<feature type="transmembrane region" description="Helical" evidence="8">
    <location>
        <begin position="12"/>
        <end position="34"/>
    </location>
</feature>